<reference evidence="5" key="1">
    <citation type="submission" date="2023-01" db="EMBL/GenBank/DDBJ databases">
        <title>Complete genome sequence of Planctobacterium marinum strain Dej080120_11.</title>
        <authorList>
            <person name="Ueki S."/>
            <person name="Maruyama F."/>
        </authorList>
    </citation>
    <scope>NUCLEOTIDE SEQUENCE</scope>
    <source>
        <strain evidence="5">Dej080120_11</strain>
    </source>
</reference>
<keyword evidence="3" id="KW-0378">Hydrolase</keyword>
<dbReference type="RefSeq" id="WP_338292533.1">
    <property type="nucleotide sequence ID" value="NZ_AP027272.1"/>
</dbReference>
<dbReference type="PANTHER" id="PTHR36175">
    <property type="entry name" value="CYANOPHYCINASE"/>
    <property type="match status" value="1"/>
</dbReference>
<dbReference type="KEGG" id="pmaw:MACH26_20370"/>
<gene>
    <name evidence="5" type="ORF">MACH26_20370</name>
</gene>
<dbReference type="Gene3D" id="3.40.50.880">
    <property type="match status" value="1"/>
</dbReference>
<evidence type="ECO:0008006" key="7">
    <source>
        <dbReference type="Google" id="ProtNLM"/>
    </source>
</evidence>
<proteinExistence type="inferred from homology"/>
<dbReference type="InterPro" id="IPR005320">
    <property type="entry name" value="Peptidase_S51"/>
</dbReference>
<dbReference type="AlphaFoldDB" id="A0AA48HHI1"/>
<evidence type="ECO:0000313" key="6">
    <source>
        <dbReference type="Proteomes" id="UP001333710"/>
    </source>
</evidence>
<comment type="similarity">
    <text evidence="1">Belongs to the peptidase S51 family.</text>
</comment>
<dbReference type="Pfam" id="PF03575">
    <property type="entry name" value="Peptidase_S51"/>
    <property type="match status" value="1"/>
</dbReference>
<keyword evidence="4" id="KW-0720">Serine protease</keyword>
<keyword evidence="6" id="KW-1185">Reference proteome</keyword>
<organism evidence="5 6">
    <name type="scientific">Planctobacterium marinum</name>
    <dbReference type="NCBI Taxonomy" id="1631968"/>
    <lineage>
        <taxon>Bacteria</taxon>
        <taxon>Pseudomonadati</taxon>
        <taxon>Pseudomonadota</taxon>
        <taxon>Gammaproteobacteria</taxon>
        <taxon>Alteromonadales</taxon>
        <taxon>Alteromonadaceae</taxon>
        <taxon>Planctobacterium</taxon>
    </lineage>
</organism>
<dbReference type="EMBL" id="AP027272">
    <property type="protein sequence ID" value="BDX06516.1"/>
    <property type="molecule type" value="Genomic_DNA"/>
</dbReference>
<dbReference type="SUPFAM" id="SSF52317">
    <property type="entry name" value="Class I glutamine amidotransferase-like"/>
    <property type="match status" value="1"/>
</dbReference>
<dbReference type="InterPro" id="IPR029062">
    <property type="entry name" value="Class_I_gatase-like"/>
</dbReference>
<evidence type="ECO:0000313" key="5">
    <source>
        <dbReference type="EMBL" id="BDX06516.1"/>
    </source>
</evidence>
<dbReference type="GO" id="GO:0008236">
    <property type="term" value="F:serine-type peptidase activity"/>
    <property type="evidence" value="ECO:0007669"/>
    <property type="project" value="UniProtKB-KW"/>
</dbReference>
<dbReference type="Proteomes" id="UP001333710">
    <property type="component" value="Chromosome"/>
</dbReference>
<evidence type="ECO:0000256" key="2">
    <source>
        <dbReference type="ARBA" id="ARBA00022670"/>
    </source>
</evidence>
<sequence>MSTLLQQSSEDMKRFLTQLSLITLLSFSFSDLLQAQSNISTKKNQPPDFKENSWQLLIAGGGLKICSSSQPEHCIDNDFPDNALKKQSYSLTTETLSKVLELNAYQELDNQRKSQLNTLFEYFYANPTQVIGTAGIRDAFEQASNQFDGASFFTNLPNALYYAIVDFTEQVNAQKEQVKFLASKSKASQDIFLKFVEQANSKREDDETLTLLFTTASARDPFAAIDFYQQTLEQAARNLYPTLDIEVNWLPLDESLATLINNTRSCDELFALQAKSELYNRNQRYPEYSSRLINACQQPQSITNQIVQAHGLFINGGDQMRTLNSFQMKTSPSTTLATLLNSRISQNKMLLAGTSAGAAVMSGGVRQNRPVPMITSGQSNFALVRGAFALPPAPFGCEKDGNCPNGLLEDDLTYRPAGGLGLFKAGIIDTHFSERDRQGRLVTLAAFTKTQLTFGIDENTALLFRENQQLEMEVLGAGGVFIADMQDAIFKAQSGKHQLIGLSHYLNHGDRLSITPERQLHFSLHNEAQKVSDKTMVLITERGEYRRQVGLNCGTQQFHRWNSDNVAWLVNPSEDTIFTLSQQYDRETCSYINLLFGVEN</sequence>
<dbReference type="GO" id="GO:0006508">
    <property type="term" value="P:proteolysis"/>
    <property type="evidence" value="ECO:0007669"/>
    <property type="project" value="UniProtKB-KW"/>
</dbReference>
<accession>A0AA48HHI1</accession>
<evidence type="ECO:0000256" key="4">
    <source>
        <dbReference type="ARBA" id="ARBA00022825"/>
    </source>
</evidence>
<evidence type="ECO:0000256" key="1">
    <source>
        <dbReference type="ARBA" id="ARBA00006534"/>
    </source>
</evidence>
<evidence type="ECO:0000256" key="3">
    <source>
        <dbReference type="ARBA" id="ARBA00022801"/>
    </source>
</evidence>
<keyword evidence="2" id="KW-0645">Protease</keyword>
<dbReference type="PANTHER" id="PTHR36175:SF1">
    <property type="entry name" value="CYANOPHYCINASE"/>
    <property type="match status" value="1"/>
</dbReference>
<name>A0AA48HHI1_9ALTE</name>
<protein>
    <recommendedName>
        <fullName evidence="7">Cyanophycinase</fullName>
    </recommendedName>
</protein>
<dbReference type="CDD" id="cd03145">
    <property type="entry name" value="GAT1_cyanophycinase"/>
    <property type="match status" value="1"/>
</dbReference>